<dbReference type="InterPro" id="IPR012910">
    <property type="entry name" value="Plug_dom"/>
</dbReference>
<dbReference type="InterPro" id="IPR039426">
    <property type="entry name" value="TonB-dep_rcpt-like"/>
</dbReference>
<keyword evidence="6 7" id="KW-0998">Cell outer membrane</keyword>
<dbReference type="SUPFAM" id="SSF49464">
    <property type="entry name" value="Carboxypeptidase regulatory domain-like"/>
    <property type="match status" value="1"/>
</dbReference>
<evidence type="ECO:0000313" key="10">
    <source>
        <dbReference type="Proteomes" id="UP001165367"/>
    </source>
</evidence>
<dbReference type="InterPro" id="IPR036942">
    <property type="entry name" value="Beta-barrel_TonB_sf"/>
</dbReference>
<evidence type="ECO:0000256" key="3">
    <source>
        <dbReference type="ARBA" id="ARBA00022452"/>
    </source>
</evidence>
<dbReference type="InterPro" id="IPR008969">
    <property type="entry name" value="CarboxyPept-like_regulatory"/>
</dbReference>
<dbReference type="PROSITE" id="PS52016">
    <property type="entry name" value="TONB_DEPENDENT_REC_3"/>
    <property type="match status" value="1"/>
</dbReference>
<keyword evidence="4 7" id="KW-0812">Transmembrane</keyword>
<dbReference type="InterPro" id="IPR023997">
    <property type="entry name" value="TonB-dep_OMP_SusC/RagA_CS"/>
</dbReference>
<evidence type="ECO:0000256" key="5">
    <source>
        <dbReference type="ARBA" id="ARBA00023136"/>
    </source>
</evidence>
<evidence type="ECO:0000256" key="6">
    <source>
        <dbReference type="ARBA" id="ARBA00023237"/>
    </source>
</evidence>
<feature type="domain" description="TonB-dependent receptor plug" evidence="8">
    <location>
        <begin position="123"/>
        <end position="230"/>
    </location>
</feature>
<comment type="caution">
    <text evidence="9">The sequence shown here is derived from an EMBL/GenBank/DDBJ whole genome shotgun (WGS) entry which is preliminary data.</text>
</comment>
<organism evidence="9 10">
    <name type="scientific">Terrimonas ginsenosidimutans</name>
    <dbReference type="NCBI Taxonomy" id="2908004"/>
    <lineage>
        <taxon>Bacteria</taxon>
        <taxon>Pseudomonadati</taxon>
        <taxon>Bacteroidota</taxon>
        <taxon>Chitinophagia</taxon>
        <taxon>Chitinophagales</taxon>
        <taxon>Chitinophagaceae</taxon>
        <taxon>Terrimonas</taxon>
    </lineage>
</organism>
<dbReference type="Pfam" id="PF13715">
    <property type="entry name" value="CarbopepD_reg_2"/>
    <property type="match status" value="1"/>
</dbReference>
<comment type="similarity">
    <text evidence="7">Belongs to the TonB-dependent receptor family.</text>
</comment>
<keyword evidence="2 7" id="KW-0813">Transport</keyword>
<evidence type="ECO:0000313" key="9">
    <source>
        <dbReference type="EMBL" id="MCG2616225.1"/>
    </source>
</evidence>
<dbReference type="RefSeq" id="WP_237874762.1">
    <property type="nucleotide sequence ID" value="NZ_JAKLTR010000012.1"/>
</dbReference>
<dbReference type="Proteomes" id="UP001165367">
    <property type="component" value="Unassembled WGS sequence"/>
</dbReference>
<evidence type="ECO:0000259" key="8">
    <source>
        <dbReference type="Pfam" id="PF07715"/>
    </source>
</evidence>
<evidence type="ECO:0000256" key="4">
    <source>
        <dbReference type="ARBA" id="ARBA00022692"/>
    </source>
</evidence>
<dbReference type="Pfam" id="PF07715">
    <property type="entry name" value="Plug"/>
    <property type="match status" value="1"/>
</dbReference>
<gene>
    <name evidence="9" type="ORF">LZZ85_18145</name>
</gene>
<keyword evidence="10" id="KW-1185">Reference proteome</keyword>
<dbReference type="NCBIfam" id="TIGR04057">
    <property type="entry name" value="SusC_RagA_signa"/>
    <property type="match status" value="1"/>
</dbReference>
<dbReference type="EMBL" id="JAKLTR010000012">
    <property type="protein sequence ID" value="MCG2616225.1"/>
    <property type="molecule type" value="Genomic_DNA"/>
</dbReference>
<dbReference type="InterPro" id="IPR037066">
    <property type="entry name" value="Plug_dom_sf"/>
</dbReference>
<evidence type="ECO:0000256" key="2">
    <source>
        <dbReference type="ARBA" id="ARBA00022448"/>
    </source>
</evidence>
<keyword evidence="5 7" id="KW-0472">Membrane</keyword>
<proteinExistence type="inferred from homology"/>
<protein>
    <submittedName>
        <fullName evidence="9">TonB-dependent receptor</fullName>
    </submittedName>
</protein>
<dbReference type="Gene3D" id="2.170.130.10">
    <property type="entry name" value="TonB-dependent receptor, plug domain"/>
    <property type="match status" value="1"/>
</dbReference>
<evidence type="ECO:0000256" key="1">
    <source>
        <dbReference type="ARBA" id="ARBA00004571"/>
    </source>
</evidence>
<comment type="subcellular location">
    <subcellularLocation>
        <location evidence="1 7">Cell outer membrane</location>
        <topology evidence="1 7">Multi-pass membrane protein</topology>
    </subcellularLocation>
</comment>
<keyword evidence="3 7" id="KW-1134">Transmembrane beta strand</keyword>
<dbReference type="Gene3D" id="2.40.170.20">
    <property type="entry name" value="TonB-dependent receptor, beta-barrel domain"/>
    <property type="match status" value="1"/>
</dbReference>
<accession>A0ABS9KVB6</accession>
<reference evidence="9" key="1">
    <citation type="submission" date="2022-01" db="EMBL/GenBank/DDBJ databases">
        <authorList>
            <person name="Jo J.-H."/>
            <person name="Im W.-T."/>
        </authorList>
    </citation>
    <scope>NUCLEOTIDE SEQUENCE</scope>
    <source>
        <strain evidence="9">NA20</strain>
    </source>
</reference>
<dbReference type="Gene3D" id="2.60.40.1120">
    <property type="entry name" value="Carboxypeptidase-like, regulatory domain"/>
    <property type="match status" value="1"/>
</dbReference>
<evidence type="ECO:0000256" key="7">
    <source>
        <dbReference type="PROSITE-ProRule" id="PRU01360"/>
    </source>
</evidence>
<sequence>MLKKTTTMFERISKAFCITLVLQAFAFMTFAQSINVKGRITNDKGEAIPDASVIVKGGTAGTASDASGNFSISVSSGTTLVISAINYVEKEVTVTSSEITITLARDEKSLGDVVVIGYGTQRKRDVTGSTVSVKGETLNEIKAPNIYNQLQGRAAGVDIVSNSSDIGAGGRILIRGSRSLSGNNNPLLVVDGMVYGGSINDLDPESIANVDILKDASATAIYGSRGSNGVLIITTKRGSAGKATTSYNGYMGFKNVIGTYDLFNGAEYAQFKADAAAGNSNTAGQNLYALTADEQANLAQGISTDWQDLLLTTGIRTSHDVSVRGGNERTQFYFGLGYFRETGVVHDQNLDRFSFSVNIDHKISERIKVGFTSFNTLNKSNRIGTNAYGAATRLSPLFKPYNDDGSLNFRPAIQQGADQQQINPLTSIGNDDLIRAYQRRYQFQHNFYGEVKILKDLKFRTTFGYGWSQTMNNNYTGPNTVFNSNTTAAGANLSQNNSEGWQYTINNSLEYSRTFDKHKLTVQALQEVQKNHFQAQQFNGFGVPADFIQDYNWVLVNTVTPQGGNFNETGLIGYMGRAIYSFDDKYLLTATVRTDGASVLAPGHQYTTYPAASIGWNIDREKFMENVSFVSSLKLRAGWGISSNAGINAYTTLGSLNSNFYNFGAGTTAGTNLANGYTINTAPNPLLTWEKTAGTNIGVDFALFNNRLSGTIEYYRTSTKDILLSKELPRSVGVNSQLTNVGKTSSHGMEFTLSSLNVETKSGFTWRTDLNAFFNREKIVALQNNLQRDIGNGWFVGQPIAVIFDYRKVGIWQTSEAAQAAVYGVAPGDIKIEDVNKDNAITADDKQIIGNYQPDFVAGLTNHFAYKNFDLNVVMFGRFGQNAVVTYLSADGSAAGFPFFGNSRVQQHKVDYWTPTNPTNDFPQPDAGRDGQNFTSTLTYRDGSFIKVRTIDLGYTVPNRWLTKAGIQSLRLYVSAQNPFILWAPLVKDGLGIDPEGNGSNTNNAAISAQGGQRAVPTSAVLVGMGVPSTRQFIFGVNLRF</sequence>
<dbReference type="SUPFAM" id="SSF56935">
    <property type="entry name" value="Porins"/>
    <property type="match status" value="1"/>
</dbReference>
<name>A0ABS9KVB6_9BACT</name>
<dbReference type="NCBIfam" id="TIGR04056">
    <property type="entry name" value="OMP_RagA_SusC"/>
    <property type="match status" value="1"/>
</dbReference>
<dbReference type="InterPro" id="IPR023996">
    <property type="entry name" value="TonB-dep_OMP_SusC/RagA"/>
</dbReference>
<keyword evidence="9" id="KW-0675">Receptor</keyword>